<gene>
    <name evidence="8" type="ORF">HOP40_32990</name>
</gene>
<dbReference type="InterPro" id="IPR013324">
    <property type="entry name" value="RNA_pol_sigma_r3/r4-like"/>
</dbReference>
<evidence type="ECO:0000256" key="4">
    <source>
        <dbReference type="ARBA" id="ARBA00023163"/>
    </source>
</evidence>
<dbReference type="EMBL" id="CP053564">
    <property type="protein sequence ID" value="QJY49994.1"/>
    <property type="molecule type" value="Genomic_DNA"/>
</dbReference>
<dbReference type="SUPFAM" id="SSF88659">
    <property type="entry name" value="Sigma3 and sigma4 domains of RNA polymerase sigma factors"/>
    <property type="match status" value="1"/>
</dbReference>
<feature type="domain" description="RNA polymerase sigma factor 70 region 4 type 2" evidence="7">
    <location>
        <begin position="125"/>
        <end position="172"/>
    </location>
</feature>
<dbReference type="AlphaFoldDB" id="A0A6M6JPP0"/>
<dbReference type="GO" id="GO:0003677">
    <property type="term" value="F:DNA binding"/>
    <property type="evidence" value="ECO:0007669"/>
    <property type="project" value="InterPro"/>
</dbReference>
<evidence type="ECO:0000256" key="3">
    <source>
        <dbReference type="ARBA" id="ARBA00023082"/>
    </source>
</evidence>
<dbReference type="SUPFAM" id="SSF88946">
    <property type="entry name" value="Sigma2 domain of RNA polymerase sigma factors"/>
    <property type="match status" value="1"/>
</dbReference>
<dbReference type="PANTHER" id="PTHR43133:SF62">
    <property type="entry name" value="RNA POLYMERASE SIGMA FACTOR SIGZ"/>
    <property type="match status" value="1"/>
</dbReference>
<dbReference type="InterPro" id="IPR007627">
    <property type="entry name" value="RNA_pol_sigma70_r2"/>
</dbReference>
<dbReference type="InterPro" id="IPR013325">
    <property type="entry name" value="RNA_pol_sigma_r2"/>
</dbReference>
<dbReference type="InterPro" id="IPR014284">
    <property type="entry name" value="RNA_pol_sigma-70_dom"/>
</dbReference>
<evidence type="ECO:0000256" key="2">
    <source>
        <dbReference type="ARBA" id="ARBA00023015"/>
    </source>
</evidence>
<dbReference type="Pfam" id="PF08281">
    <property type="entry name" value="Sigma70_r4_2"/>
    <property type="match status" value="1"/>
</dbReference>
<comment type="similarity">
    <text evidence="1">Belongs to the sigma-70 factor family. ECF subfamily.</text>
</comment>
<keyword evidence="4" id="KW-0804">Transcription</keyword>
<dbReference type="InterPro" id="IPR039425">
    <property type="entry name" value="RNA_pol_sigma-70-like"/>
</dbReference>
<sequence length="202" mass="22783">MTQEATTTTPGAAAPTTEQIWHEFGTQLRRFVHRRVLDPDRADDVLAEVMLRIHRNLHRVEDHEHLVRWVYRITRNAIIDEYRRVEREQARRAPLPALTPEPADPAPDDEQAGVLGELAHCMRPLLGGLSAEQRRAVELTELEGLSQAGAAEREGVSVSGMKSRVQRGRRHLAELLGRCCELVLDARGVPMDYTPRRDCSCG</sequence>
<organism evidence="8 9">
    <name type="scientific">Pseudonocardia broussonetiae</name>
    <dbReference type="NCBI Taxonomy" id="2736640"/>
    <lineage>
        <taxon>Bacteria</taxon>
        <taxon>Bacillati</taxon>
        <taxon>Actinomycetota</taxon>
        <taxon>Actinomycetes</taxon>
        <taxon>Pseudonocardiales</taxon>
        <taxon>Pseudonocardiaceae</taxon>
        <taxon>Pseudonocardia</taxon>
    </lineage>
</organism>
<dbReference type="Proteomes" id="UP000505377">
    <property type="component" value="Chromosome"/>
</dbReference>
<dbReference type="NCBIfam" id="TIGR02937">
    <property type="entry name" value="sigma70-ECF"/>
    <property type="match status" value="1"/>
</dbReference>
<evidence type="ECO:0000313" key="9">
    <source>
        <dbReference type="Proteomes" id="UP000505377"/>
    </source>
</evidence>
<dbReference type="GO" id="GO:0016987">
    <property type="term" value="F:sigma factor activity"/>
    <property type="evidence" value="ECO:0007669"/>
    <property type="project" value="UniProtKB-KW"/>
</dbReference>
<evidence type="ECO:0000259" key="7">
    <source>
        <dbReference type="Pfam" id="PF08281"/>
    </source>
</evidence>
<dbReference type="RefSeq" id="WP_172166981.1">
    <property type="nucleotide sequence ID" value="NZ_CP053564.1"/>
</dbReference>
<keyword evidence="3" id="KW-0731">Sigma factor</keyword>
<dbReference type="Gene3D" id="1.10.1740.10">
    <property type="match status" value="1"/>
</dbReference>
<dbReference type="KEGG" id="pbro:HOP40_32990"/>
<protein>
    <submittedName>
        <fullName evidence="8">Sigma-70 family RNA polymerase sigma factor</fullName>
    </submittedName>
</protein>
<accession>A0A6M6JPP0</accession>
<proteinExistence type="inferred from homology"/>
<evidence type="ECO:0000256" key="5">
    <source>
        <dbReference type="SAM" id="MobiDB-lite"/>
    </source>
</evidence>
<keyword evidence="9" id="KW-1185">Reference proteome</keyword>
<evidence type="ECO:0000313" key="8">
    <source>
        <dbReference type="EMBL" id="QJY49994.1"/>
    </source>
</evidence>
<reference evidence="8 9" key="1">
    <citation type="submission" date="2020-05" db="EMBL/GenBank/DDBJ databases">
        <authorList>
            <person name="Mo P."/>
        </authorList>
    </citation>
    <scope>NUCLEOTIDE SEQUENCE [LARGE SCALE GENOMIC DNA]</scope>
    <source>
        <strain evidence="8 9">Gen01</strain>
    </source>
</reference>
<dbReference type="InterPro" id="IPR013249">
    <property type="entry name" value="RNA_pol_sigma70_r4_t2"/>
</dbReference>
<keyword evidence="2" id="KW-0805">Transcription regulation</keyword>
<dbReference type="InterPro" id="IPR036388">
    <property type="entry name" value="WH-like_DNA-bd_sf"/>
</dbReference>
<name>A0A6M6JPP0_9PSEU</name>
<dbReference type="Gene3D" id="1.10.10.10">
    <property type="entry name" value="Winged helix-like DNA-binding domain superfamily/Winged helix DNA-binding domain"/>
    <property type="match status" value="1"/>
</dbReference>
<dbReference type="Pfam" id="PF04542">
    <property type="entry name" value="Sigma70_r2"/>
    <property type="match status" value="1"/>
</dbReference>
<dbReference type="GO" id="GO:0006352">
    <property type="term" value="P:DNA-templated transcription initiation"/>
    <property type="evidence" value="ECO:0007669"/>
    <property type="project" value="InterPro"/>
</dbReference>
<evidence type="ECO:0000256" key="1">
    <source>
        <dbReference type="ARBA" id="ARBA00010641"/>
    </source>
</evidence>
<feature type="domain" description="RNA polymerase sigma-70 region 2" evidence="6">
    <location>
        <begin position="23"/>
        <end position="87"/>
    </location>
</feature>
<dbReference type="PANTHER" id="PTHR43133">
    <property type="entry name" value="RNA POLYMERASE ECF-TYPE SIGMA FACTO"/>
    <property type="match status" value="1"/>
</dbReference>
<evidence type="ECO:0000259" key="6">
    <source>
        <dbReference type="Pfam" id="PF04542"/>
    </source>
</evidence>
<feature type="region of interest" description="Disordered" evidence="5">
    <location>
        <begin position="89"/>
        <end position="108"/>
    </location>
</feature>